<dbReference type="KEGG" id="tsy:THSYN_01380"/>
<feature type="compositionally biased region" description="Acidic residues" evidence="1">
    <location>
        <begin position="15"/>
        <end position="31"/>
    </location>
</feature>
<name>A0A2K8U2U7_9GAMM</name>
<evidence type="ECO:0000313" key="3">
    <source>
        <dbReference type="Proteomes" id="UP000232638"/>
    </source>
</evidence>
<dbReference type="Proteomes" id="UP000232638">
    <property type="component" value="Chromosome"/>
</dbReference>
<keyword evidence="3" id="KW-1185">Reference proteome</keyword>
<proteinExistence type="predicted"/>
<evidence type="ECO:0000256" key="1">
    <source>
        <dbReference type="SAM" id="MobiDB-lite"/>
    </source>
</evidence>
<dbReference type="RefSeq" id="WP_100917557.1">
    <property type="nucleotide sequence ID" value="NZ_CP020370.1"/>
</dbReference>
<reference evidence="2 3" key="1">
    <citation type="submission" date="2017-03" db="EMBL/GenBank/DDBJ databases">
        <title>Complete genome sequence of Candidatus 'Thiodictyon syntrophicum' sp. nov. strain Cad16T, a photolithoautotroph purple sulfur bacterium isolated from an alpine meromictic lake.</title>
        <authorList>
            <person name="Luedin S.M."/>
            <person name="Pothier J.F."/>
            <person name="Danza F."/>
            <person name="Storelli N."/>
            <person name="Wittwer M."/>
            <person name="Tonolla M."/>
        </authorList>
    </citation>
    <scope>NUCLEOTIDE SEQUENCE [LARGE SCALE GENOMIC DNA]</scope>
    <source>
        <strain evidence="2 3">Cad16T</strain>
    </source>
</reference>
<feature type="compositionally biased region" description="Basic and acidic residues" evidence="1">
    <location>
        <begin position="1"/>
        <end position="14"/>
    </location>
</feature>
<dbReference type="EMBL" id="CP020370">
    <property type="protein sequence ID" value="AUB79739.1"/>
    <property type="molecule type" value="Genomic_DNA"/>
</dbReference>
<feature type="region of interest" description="Disordered" evidence="1">
    <location>
        <begin position="1"/>
        <end position="38"/>
    </location>
</feature>
<evidence type="ECO:0000313" key="2">
    <source>
        <dbReference type="EMBL" id="AUB79739.1"/>
    </source>
</evidence>
<gene>
    <name evidence="2" type="ORF">THSYN_01380</name>
</gene>
<protein>
    <submittedName>
        <fullName evidence="2">Uncharacterized protein</fullName>
    </submittedName>
</protein>
<organism evidence="2 3">
    <name type="scientific">Candidatus Thiodictyon syntrophicum</name>
    <dbReference type="NCBI Taxonomy" id="1166950"/>
    <lineage>
        <taxon>Bacteria</taxon>
        <taxon>Pseudomonadati</taxon>
        <taxon>Pseudomonadota</taxon>
        <taxon>Gammaproteobacteria</taxon>
        <taxon>Chromatiales</taxon>
        <taxon>Chromatiaceae</taxon>
        <taxon>Thiodictyon</taxon>
    </lineage>
</organism>
<accession>A0A2K8U2U7</accession>
<sequence>MHFGVREHPGRCDNLDYDNDNDNDNEDDNEDDSKGNPNMEIFNLLVSLSFTHISKKTFSHGDTEAQRRIVFLLRVSESP</sequence>
<dbReference type="AlphaFoldDB" id="A0A2K8U2U7"/>